<reference evidence="6" key="2">
    <citation type="submission" date="2020-09" db="EMBL/GenBank/DDBJ databases">
        <authorList>
            <person name="Sun Q."/>
            <person name="Zhou Y."/>
        </authorList>
    </citation>
    <scope>NUCLEOTIDE SEQUENCE</scope>
    <source>
        <strain evidence="6">CGMCC 1.15758</strain>
    </source>
</reference>
<dbReference type="GO" id="GO:0030527">
    <property type="term" value="F:structural constituent of chromatin"/>
    <property type="evidence" value="ECO:0007669"/>
    <property type="project" value="InterPro"/>
</dbReference>
<evidence type="ECO:0000256" key="2">
    <source>
        <dbReference type="ARBA" id="ARBA00010529"/>
    </source>
</evidence>
<dbReference type="GO" id="GO:0030261">
    <property type="term" value="P:chromosome condensation"/>
    <property type="evidence" value="ECO:0007669"/>
    <property type="project" value="UniProtKB-KW"/>
</dbReference>
<reference evidence="6" key="1">
    <citation type="journal article" date="2014" name="Int. J. Syst. Evol. Microbiol.">
        <title>Complete genome sequence of Corynebacterium casei LMG S-19264T (=DSM 44701T), isolated from a smear-ripened cheese.</title>
        <authorList>
            <consortium name="US DOE Joint Genome Institute (JGI-PGF)"/>
            <person name="Walter F."/>
            <person name="Albersmeier A."/>
            <person name="Kalinowski J."/>
            <person name="Ruckert C."/>
        </authorList>
    </citation>
    <scope>NUCLEOTIDE SEQUENCE</scope>
    <source>
        <strain evidence="6">CGMCC 1.15758</strain>
    </source>
</reference>
<keyword evidence="7" id="KW-1185">Reference proteome</keyword>
<evidence type="ECO:0000256" key="4">
    <source>
        <dbReference type="ARBA" id="ARBA00023125"/>
    </source>
</evidence>
<dbReference type="InterPro" id="IPR020816">
    <property type="entry name" value="Histone-like_DNA-bd_CS"/>
</dbReference>
<dbReference type="GO" id="GO:0003677">
    <property type="term" value="F:DNA binding"/>
    <property type="evidence" value="ECO:0007669"/>
    <property type="project" value="UniProtKB-KW"/>
</dbReference>
<dbReference type="OrthoDB" id="9797747at2"/>
<dbReference type="AlphaFoldDB" id="A0A8J3E870"/>
<dbReference type="Proteomes" id="UP000636949">
    <property type="component" value="Unassembled WGS sequence"/>
</dbReference>
<sequence length="100" mass="10664">MGKKEVKNHTKTEFEAIFAEKAGLTKVAAKQAVDAFIASVTDIVKKGDSVSFTGFGKFEVGYRAAREGRNPKTGEPMKIAASKSPKFSAGKLLKDAVNGK</sequence>
<comment type="function">
    <text evidence="1">Histone-like DNA-binding protein which is capable of wrapping DNA to stabilize it, and thus to prevent its denaturation under extreme environmental conditions.</text>
</comment>
<dbReference type="GO" id="GO:0005829">
    <property type="term" value="C:cytosol"/>
    <property type="evidence" value="ECO:0007669"/>
    <property type="project" value="TreeGrafter"/>
</dbReference>
<dbReference type="CDD" id="cd13831">
    <property type="entry name" value="HU"/>
    <property type="match status" value="1"/>
</dbReference>
<comment type="similarity">
    <text evidence="2 5">Belongs to the bacterial histone-like protein family.</text>
</comment>
<dbReference type="PROSITE" id="PS00045">
    <property type="entry name" value="HISTONE_LIKE"/>
    <property type="match status" value="1"/>
</dbReference>
<dbReference type="PANTHER" id="PTHR33175:SF3">
    <property type="entry name" value="DNA-BINDING PROTEIN HU-BETA"/>
    <property type="match status" value="1"/>
</dbReference>
<gene>
    <name evidence="6" type="primary">hupB</name>
    <name evidence="6" type="ORF">GCM10010995_06060</name>
</gene>
<name>A0A8J3E870_9GAMM</name>
<keyword evidence="3" id="KW-0226">DNA condensation</keyword>
<proteinExistence type="inferred from homology"/>
<evidence type="ECO:0000256" key="3">
    <source>
        <dbReference type="ARBA" id="ARBA00023067"/>
    </source>
</evidence>
<dbReference type="InterPro" id="IPR010992">
    <property type="entry name" value="IHF-like_DNA-bd_dom_sf"/>
</dbReference>
<protein>
    <submittedName>
        <fullName evidence="6">DNA-binding protein HU-beta</fullName>
    </submittedName>
</protein>
<comment type="caution">
    <text evidence="6">The sequence shown here is derived from an EMBL/GenBank/DDBJ whole genome shotgun (WGS) entry which is preliminary data.</text>
</comment>
<dbReference type="SMART" id="SM00411">
    <property type="entry name" value="BHL"/>
    <property type="match status" value="1"/>
</dbReference>
<organism evidence="6 7">
    <name type="scientific">Cysteiniphilum litorale</name>
    <dbReference type="NCBI Taxonomy" id="2056700"/>
    <lineage>
        <taxon>Bacteria</taxon>
        <taxon>Pseudomonadati</taxon>
        <taxon>Pseudomonadota</taxon>
        <taxon>Gammaproteobacteria</taxon>
        <taxon>Thiotrichales</taxon>
        <taxon>Fastidiosibacteraceae</taxon>
        <taxon>Cysteiniphilum</taxon>
    </lineage>
</organism>
<dbReference type="Pfam" id="PF00216">
    <property type="entry name" value="Bac_DNA_binding"/>
    <property type="match status" value="1"/>
</dbReference>
<dbReference type="PRINTS" id="PR01727">
    <property type="entry name" value="DNABINDINGHU"/>
</dbReference>
<evidence type="ECO:0000256" key="1">
    <source>
        <dbReference type="ARBA" id="ARBA00003819"/>
    </source>
</evidence>
<dbReference type="PANTHER" id="PTHR33175">
    <property type="entry name" value="DNA-BINDING PROTEIN HU"/>
    <property type="match status" value="1"/>
</dbReference>
<dbReference type="SUPFAM" id="SSF47729">
    <property type="entry name" value="IHF-like DNA-binding proteins"/>
    <property type="match status" value="1"/>
</dbReference>
<evidence type="ECO:0000313" key="6">
    <source>
        <dbReference type="EMBL" id="GGF91629.1"/>
    </source>
</evidence>
<dbReference type="EMBL" id="BMJS01000004">
    <property type="protein sequence ID" value="GGF91629.1"/>
    <property type="molecule type" value="Genomic_DNA"/>
</dbReference>
<keyword evidence="4 6" id="KW-0238">DNA-binding</keyword>
<evidence type="ECO:0000256" key="5">
    <source>
        <dbReference type="RuleBase" id="RU003939"/>
    </source>
</evidence>
<dbReference type="InterPro" id="IPR000119">
    <property type="entry name" value="Hist_DNA-bd"/>
</dbReference>
<accession>A0A8J3E870</accession>
<evidence type="ECO:0000313" key="7">
    <source>
        <dbReference type="Proteomes" id="UP000636949"/>
    </source>
</evidence>
<dbReference type="RefSeq" id="WP_117001717.1">
    <property type="nucleotide sequence ID" value="NZ_BMJS01000004.1"/>
</dbReference>
<dbReference type="Gene3D" id="4.10.520.10">
    <property type="entry name" value="IHF-like DNA-binding proteins"/>
    <property type="match status" value="1"/>
</dbReference>